<dbReference type="AlphaFoldDB" id="A0A849C7Q2"/>
<dbReference type="Proteomes" id="UP000586827">
    <property type="component" value="Unassembled WGS sequence"/>
</dbReference>
<proteinExistence type="predicted"/>
<organism evidence="1 2">
    <name type="scientific">Nocardia uniformis</name>
    <dbReference type="NCBI Taxonomy" id="53432"/>
    <lineage>
        <taxon>Bacteria</taxon>
        <taxon>Bacillati</taxon>
        <taxon>Actinomycetota</taxon>
        <taxon>Actinomycetes</taxon>
        <taxon>Mycobacteriales</taxon>
        <taxon>Nocardiaceae</taxon>
        <taxon>Nocardia</taxon>
    </lineage>
</organism>
<evidence type="ECO:0000313" key="2">
    <source>
        <dbReference type="Proteomes" id="UP000586827"/>
    </source>
</evidence>
<name>A0A849C7Q2_9NOCA</name>
<keyword evidence="2" id="KW-1185">Reference proteome</keyword>
<protein>
    <submittedName>
        <fullName evidence="1">Uncharacterized protein</fullName>
    </submittedName>
</protein>
<sequence length="79" mass="8841">MPLTHSLGELFECGGVGDVEPVRRGNPAKITNLVRGRLRTVEIDIRDDDFRAGGGQRFRYAAARAGNYRQAWIEGFLLH</sequence>
<dbReference type="EMBL" id="JABELX010000004">
    <property type="protein sequence ID" value="NNH70909.1"/>
    <property type="molecule type" value="Genomic_DNA"/>
</dbReference>
<reference evidence="1 2" key="1">
    <citation type="submission" date="2020-05" db="EMBL/GenBank/DDBJ databases">
        <title>MicrobeNet Type strains.</title>
        <authorList>
            <person name="Nicholson A.C."/>
        </authorList>
    </citation>
    <scope>NUCLEOTIDE SEQUENCE [LARGE SCALE GENOMIC DNA]</scope>
    <source>
        <strain evidence="1 2">JCM 3224</strain>
    </source>
</reference>
<gene>
    <name evidence="1" type="ORF">HLB23_13740</name>
</gene>
<comment type="caution">
    <text evidence="1">The sequence shown here is derived from an EMBL/GenBank/DDBJ whole genome shotgun (WGS) entry which is preliminary data.</text>
</comment>
<accession>A0A849C7Q2</accession>
<evidence type="ECO:0000313" key="1">
    <source>
        <dbReference type="EMBL" id="NNH70909.1"/>
    </source>
</evidence>